<gene>
    <name evidence="2" type="ORF">LCPAC404_01240</name>
</gene>
<dbReference type="EMBL" id="MK500595">
    <property type="protein sequence ID" value="QBK93420.1"/>
    <property type="molecule type" value="Genomic_DNA"/>
</dbReference>
<dbReference type="GO" id="GO:0005524">
    <property type="term" value="F:ATP binding"/>
    <property type="evidence" value="ECO:0007669"/>
    <property type="project" value="InterPro"/>
</dbReference>
<dbReference type="SUPFAM" id="SSF56112">
    <property type="entry name" value="Protein kinase-like (PK-like)"/>
    <property type="match status" value="1"/>
</dbReference>
<dbReference type="CDD" id="cd00180">
    <property type="entry name" value="PKc"/>
    <property type="match status" value="1"/>
</dbReference>
<dbReference type="PANTHER" id="PTHR44167:SF24">
    <property type="entry name" value="SERINE_THREONINE-PROTEIN KINASE CHK2"/>
    <property type="match status" value="1"/>
</dbReference>
<dbReference type="PANTHER" id="PTHR44167">
    <property type="entry name" value="OVARIAN-SPECIFIC SERINE/THREONINE-PROTEIN KINASE LOK-RELATED"/>
    <property type="match status" value="1"/>
</dbReference>
<accession>A0A481ZE81</accession>
<evidence type="ECO:0000313" key="2">
    <source>
        <dbReference type="EMBL" id="QBK93420.1"/>
    </source>
</evidence>
<dbReference type="Pfam" id="PF00069">
    <property type="entry name" value="Pkinase"/>
    <property type="match status" value="1"/>
</dbReference>
<proteinExistence type="predicted"/>
<dbReference type="SMART" id="SM00220">
    <property type="entry name" value="S_TKc"/>
    <property type="match status" value="1"/>
</dbReference>
<name>A0A481ZE81_9VIRU</name>
<keyword evidence="2" id="KW-0808">Transferase</keyword>
<dbReference type="SUPFAM" id="SSF47954">
    <property type="entry name" value="Cyclin-like"/>
    <property type="match status" value="1"/>
</dbReference>
<protein>
    <submittedName>
        <fullName evidence="2">Putative serine/threonine protein kinase</fullName>
    </submittedName>
</protein>
<feature type="domain" description="Protein kinase" evidence="1">
    <location>
        <begin position="22"/>
        <end position="269"/>
    </location>
</feature>
<dbReference type="PROSITE" id="PS50011">
    <property type="entry name" value="PROTEIN_KINASE_DOM"/>
    <property type="match status" value="1"/>
</dbReference>
<keyword evidence="2" id="KW-0418">Kinase</keyword>
<dbReference type="Gene3D" id="1.10.472.10">
    <property type="entry name" value="Cyclin-like"/>
    <property type="match status" value="1"/>
</dbReference>
<sequence length="502" mass="58339">MELNNFMSLCPSAVELKSNDDAIQTKSIGAGSYGKIYSTVNGVIKVQRELIVDFNNAIDYEGILESSILQTVSHSNIISVDKAEIVNDHIHIFMERGENIDFDNIDKSEYSIANFIKQISSALVYLHTHGISHRDIKPGNIVKVDNVWKLIDFGAIRISVDDVRDINRPNDYTTLWYRSPEKFVMEYNNFKYEPGDVWSLGICVLQIFFEIENLKCKTDIKQIKAIEKLNVKSQYPDMNTDLADLLTIMLHIDPKKRVTAREIASHAFISKFFKDSMLSLQIEYKVGYKFREYRWRNSILKCMHDAAIILKLRTITLLSSFMLIDIILSRERVENIALLTCVSLALESACYETDKIYAKEWIKISGNTFTTEEFGRTFKEIFTEFNCNVIFPSTFNMKFYLNERSKGESDLFRDIMYLVYASNMYAANNITKLFAEVSDIVDSFSKLKTRHRITQKKFDNLYCHENLFPPYPLPIISDPLEKYRYPCYGDILCKIEKTFYNF</sequence>
<dbReference type="Gene3D" id="1.10.510.10">
    <property type="entry name" value="Transferase(Phosphotransferase) domain 1"/>
    <property type="match status" value="1"/>
</dbReference>
<dbReference type="InterPro" id="IPR011009">
    <property type="entry name" value="Kinase-like_dom_sf"/>
</dbReference>
<reference evidence="2" key="1">
    <citation type="journal article" date="2019" name="MBio">
        <title>Virus Genomes from Deep Sea Sediments Expand the Ocean Megavirome and Support Independent Origins of Viral Gigantism.</title>
        <authorList>
            <person name="Backstrom D."/>
            <person name="Yutin N."/>
            <person name="Jorgensen S.L."/>
            <person name="Dharamshi J."/>
            <person name="Homa F."/>
            <person name="Zaremba-Niedwiedzka K."/>
            <person name="Spang A."/>
            <person name="Wolf Y.I."/>
            <person name="Koonin E.V."/>
            <person name="Ettema T.J."/>
        </authorList>
    </citation>
    <scope>NUCLEOTIDE SEQUENCE</scope>
</reference>
<evidence type="ECO:0000259" key="1">
    <source>
        <dbReference type="PROSITE" id="PS50011"/>
    </source>
</evidence>
<keyword evidence="2" id="KW-0723">Serine/threonine-protein kinase</keyword>
<dbReference type="InterPro" id="IPR036915">
    <property type="entry name" value="Cyclin-like_sf"/>
</dbReference>
<dbReference type="GO" id="GO:0004674">
    <property type="term" value="F:protein serine/threonine kinase activity"/>
    <property type="evidence" value="ECO:0007669"/>
    <property type="project" value="UniProtKB-KW"/>
</dbReference>
<dbReference type="InterPro" id="IPR000719">
    <property type="entry name" value="Prot_kinase_dom"/>
</dbReference>
<organism evidence="2">
    <name type="scientific">Pithovirus LCPAC404</name>
    <dbReference type="NCBI Taxonomy" id="2506597"/>
    <lineage>
        <taxon>Viruses</taxon>
        <taxon>Pithoviruses</taxon>
    </lineage>
</organism>